<dbReference type="AlphaFoldDB" id="A0A6J6SPP3"/>
<dbReference type="SUPFAM" id="SSF53597">
    <property type="entry name" value="Dihydrofolate reductase-like"/>
    <property type="match status" value="1"/>
</dbReference>
<evidence type="ECO:0000259" key="4">
    <source>
        <dbReference type="Pfam" id="PF01872"/>
    </source>
</evidence>
<dbReference type="Gene3D" id="3.40.430.10">
    <property type="entry name" value="Dihydrofolate Reductase, subunit A"/>
    <property type="match status" value="1"/>
</dbReference>
<dbReference type="InterPro" id="IPR050765">
    <property type="entry name" value="Riboflavin_Biosynth_HTPR"/>
</dbReference>
<reference evidence="5" key="1">
    <citation type="submission" date="2020-05" db="EMBL/GenBank/DDBJ databases">
        <authorList>
            <person name="Chiriac C."/>
            <person name="Salcher M."/>
            <person name="Ghai R."/>
            <person name="Kavagutti S V."/>
        </authorList>
    </citation>
    <scope>NUCLEOTIDE SEQUENCE</scope>
</reference>
<dbReference type="EMBL" id="CAFBMH010000106">
    <property type="protein sequence ID" value="CAB4924588.1"/>
    <property type="molecule type" value="Genomic_DNA"/>
</dbReference>
<protein>
    <submittedName>
        <fullName evidence="5">Unannotated protein</fullName>
    </submittedName>
</protein>
<feature type="domain" description="Bacterial bifunctional deaminase-reductase C-terminal" evidence="4">
    <location>
        <begin position="30"/>
        <end position="219"/>
    </location>
</feature>
<dbReference type="InterPro" id="IPR024072">
    <property type="entry name" value="DHFR-like_dom_sf"/>
</dbReference>
<proteinExistence type="predicted"/>
<gene>
    <name evidence="5" type="ORF">UFOPK2754_00887</name>
    <name evidence="6" type="ORF">UFOPK3139_00393</name>
    <name evidence="7" type="ORF">UFOPK3543_02285</name>
</gene>
<dbReference type="InterPro" id="IPR002734">
    <property type="entry name" value="RibDG_C"/>
</dbReference>
<dbReference type="GO" id="GO:0009231">
    <property type="term" value="P:riboflavin biosynthetic process"/>
    <property type="evidence" value="ECO:0007669"/>
    <property type="project" value="InterPro"/>
</dbReference>
<evidence type="ECO:0000256" key="3">
    <source>
        <dbReference type="ARBA" id="ARBA00023002"/>
    </source>
</evidence>
<dbReference type="PANTHER" id="PTHR38011">
    <property type="entry name" value="DIHYDROFOLATE REDUCTASE FAMILY PROTEIN (AFU_ORTHOLOGUE AFUA_8G06820)"/>
    <property type="match status" value="1"/>
</dbReference>
<comment type="pathway">
    <text evidence="1">Cofactor biosynthesis; riboflavin biosynthesis.</text>
</comment>
<dbReference type="EMBL" id="CAEZYR010000024">
    <property type="protein sequence ID" value="CAB4736891.1"/>
    <property type="molecule type" value="Genomic_DNA"/>
</dbReference>
<dbReference type="Pfam" id="PF01872">
    <property type="entry name" value="RibD_C"/>
    <property type="match status" value="1"/>
</dbReference>
<organism evidence="5">
    <name type="scientific">freshwater metagenome</name>
    <dbReference type="NCBI Taxonomy" id="449393"/>
    <lineage>
        <taxon>unclassified sequences</taxon>
        <taxon>metagenomes</taxon>
        <taxon>ecological metagenomes</taxon>
    </lineage>
</organism>
<dbReference type="GO" id="GO:0008703">
    <property type="term" value="F:5-amino-6-(5-phosphoribosylamino)uracil reductase activity"/>
    <property type="evidence" value="ECO:0007669"/>
    <property type="project" value="InterPro"/>
</dbReference>
<evidence type="ECO:0000313" key="7">
    <source>
        <dbReference type="EMBL" id="CAB4924588.1"/>
    </source>
</evidence>
<dbReference type="EMBL" id="CAFABA010000009">
    <property type="protein sequence ID" value="CAB4816508.1"/>
    <property type="molecule type" value="Genomic_DNA"/>
</dbReference>
<name>A0A6J6SPP3_9ZZZZ</name>
<keyword evidence="2" id="KW-0521">NADP</keyword>
<dbReference type="PANTHER" id="PTHR38011:SF7">
    <property type="entry name" value="2,5-DIAMINO-6-RIBOSYLAMINO-4(3H)-PYRIMIDINONE 5'-PHOSPHATE REDUCTASE"/>
    <property type="match status" value="1"/>
</dbReference>
<evidence type="ECO:0000313" key="5">
    <source>
        <dbReference type="EMBL" id="CAB4736891.1"/>
    </source>
</evidence>
<evidence type="ECO:0000256" key="2">
    <source>
        <dbReference type="ARBA" id="ARBA00022857"/>
    </source>
</evidence>
<sequence>MRQLLPTAIEDVEVFSVYADDLRVPHADRPWLLANMISSLDGATHVDGVSGGLGGPADRQAFRAIRAVADMILVAAGTARSENYHPITTTPEIAAARATRGQADRPRLAILTRHLDLDLDGELFTAPEPPIVLTTAAAPPGRLRHAQERTTVLQFAGLRIDVREALVALGHLGARVVLSEGGPTLIGQLAMADVLDELCLTMSPMVVGGDASRVTDATTPPIDRRYTLTRVLEQDSMLLARYVRT</sequence>
<evidence type="ECO:0000313" key="6">
    <source>
        <dbReference type="EMBL" id="CAB4816508.1"/>
    </source>
</evidence>
<evidence type="ECO:0000256" key="1">
    <source>
        <dbReference type="ARBA" id="ARBA00005104"/>
    </source>
</evidence>
<keyword evidence="3" id="KW-0560">Oxidoreductase</keyword>
<accession>A0A6J6SPP3</accession>